<evidence type="ECO:0000313" key="8">
    <source>
        <dbReference type="EMBL" id="MBD2752351.1"/>
    </source>
</evidence>
<dbReference type="Pfam" id="PF07980">
    <property type="entry name" value="SusD_RagB"/>
    <property type="match status" value="1"/>
</dbReference>
<dbReference type="SUPFAM" id="SSF48452">
    <property type="entry name" value="TPR-like"/>
    <property type="match status" value="1"/>
</dbReference>
<proteinExistence type="inferred from homology"/>
<evidence type="ECO:0000259" key="7">
    <source>
        <dbReference type="Pfam" id="PF14322"/>
    </source>
</evidence>
<organism evidence="8 9">
    <name type="scientific">Spirosoma validum</name>
    <dbReference type="NCBI Taxonomy" id="2771355"/>
    <lineage>
        <taxon>Bacteria</taxon>
        <taxon>Pseudomonadati</taxon>
        <taxon>Bacteroidota</taxon>
        <taxon>Cytophagia</taxon>
        <taxon>Cytophagales</taxon>
        <taxon>Cytophagaceae</taxon>
        <taxon>Spirosoma</taxon>
    </lineage>
</organism>
<dbReference type="Gene3D" id="1.25.40.390">
    <property type="match status" value="1"/>
</dbReference>
<dbReference type="InterPro" id="IPR011990">
    <property type="entry name" value="TPR-like_helical_dom_sf"/>
</dbReference>
<keyword evidence="5" id="KW-0998">Cell outer membrane</keyword>
<dbReference type="Pfam" id="PF14322">
    <property type="entry name" value="SusD-like_3"/>
    <property type="match status" value="1"/>
</dbReference>
<keyword evidence="3" id="KW-0732">Signal</keyword>
<dbReference type="RefSeq" id="WP_191037997.1">
    <property type="nucleotide sequence ID" value="NZ_JACXAA010000002.1"/>
</dbReference>
<comment type="subcellular location">
    <subcellularLocation>
        <location evidence="1">Cell outer membrane</location>
    </subcellularLocation>
</comment>
<comment type="caution">
    <text evidence="8">The sequence shown here is derived from an EMBL/GenBank/DDBJ whole genome shotgun (WGS) entry which is preliminary data.</text>
</comment>
<dbReference type="PROSITE" id="PS51257">
    <property type="entry name" value="PROKAR_LIPOPROTEIN"/>
    <property type="match status" value="1"/>
</dbReference>
<dbReference type="CDD" id="cd08977">
    <property type="entry name" value="SusD"/>
    <property type="match status" value="1"/>
</dbReference>
<evidence type="ECO:0000256" key="4">
    <source>
        <dbReference type="ARBA" id="ARBA00023136"/>
    </source>
</evidence>
<evidence type="ECO:0000256" key="2">
    <source>
        <dbReference type="ARBA" id="ARBA00006275"/>
    </source>
</evidence>
<sequence>MKKGILIAGTLFLGLISGCKEEILDKTNPNGVTVDNFYKNGSELTSAVTAVYALTKANQLTSREWFFLHDLRSDDVASGGGQLEAPRNQLLLGSHNSSNGVMNSVWNGHYRLIHRANSVLDLSTKVSDLSAGDKNRLLAEARFLRAWSYFDLVTMWGGVPLYKNYVTSIDGSLGRSSEKEVYDFIVADLKAAQEALPTTYEAANLGRATKGAAQMLLARVYLQQADYANAKTELQKIISSGTYSLVDEFTDNFLEETEFNKESIWEINFFPSGGNYNWDGDGNGATAGTETVRTQEYSAIGWRNIIPSNNLLNEFEKTTKGDAKTDPRYAKSFYFTGDKYNSDKNTLTDAAQNGNSSTVGGQTLKVSWRKFSLMYKTDQSFLTGGINQRIMRYAETLLAMAECENELGNTASAVTYLNQVRARKSVAMPAYPTATYPVSTKDQVFAAIVHERRVELSGEEIRNRDILRWRKAGKLTTEPFSYFQKGKHELLPIPQTEVDNNPKIEQVDQNPGY</sequence>
<evidence type="ECO:0000259" key="6">
    <source>
        <dbReference type="Pfam" id="PF07980"/>
    </source>
</evidence>
<dbReference type="InterPro" id="IPR012944">
    <property type="entry name" value="SusD_RagB_dom"/>
</dbReference>
<accession>A0A927GCD6</accession>
<dbReference type="EMBL" id="JACXAA010000002">
    <property type="protein sequence ID" value="MBD2752351.1"/>
    <property type="molecule type" value="Genomic_DNA"/>
</dbReference>
<name>A0A927GCD6_9BACT</name>
<dbReference type="InterPro" id="IPR033985">
    <property type="entry name" value="SusD-like_N"/>
</dbReference>
<keyword evidence="9" id="KW-1185">Reference proteome</keyword>
<evidence type="ECO:0000256" key="1">
    <source>
        <dbReference type="ARBA" id="ARBA00004442"/>
    </source>
</evidence>
<dbReference type="Proteomes" id="UP000653797">
    <property type="component" value="Unassembled WGS sequence"/>
</dbReference>
<keyword evidence="4" id="KW-0472">Membrane</keyword>
<protein>
    <submittedName>
        <fullName evidence="8">RagB/SusD family nutrient uptake outer membrane protein</fullName>
    </submittedName>
</protein>
<reference evidence="8" key="1">
    <citation type="submission" date="2020-09" db="EMBL/GenBank/DDBJ databases">
        <authorList>
            <person name="Kim M.K."/>
        </authorList>
    </citation>
    <scope>NUCLEOTIDE SEQUENCE</scope>
    <source>
        <strain evidence="8">BT704</strain>
    </source>
</reference>
<comment type="similarity">
    <text evidence="2">Belongs to the SusD family.</text>
</comment>
<dbReference type="GO" id="GO:0009279">
    <property type="term" value="C:cell outer membrane"/>
    <property type="evidence" value="ECO:0007669"/>
    <property type="project" value="UniProtKB-SubCell"/>
</dbReference>
<evidence type="ECO:0000313" key="9">
    <source>
        <dbReference type="Proteomes" id="UP000653797"/>
    </source>
</evidence>
<feature type="domain" description="SusD-like N-terminal" evidence="7">
    <location>
        <begin position="88"/>
        <end position="222"/>
    </location>
</feature>
<evidence type="ECO:0000256" key="3">
    <source>
        <dbReference type="ARBA" id="ARBA00022729"/>
    </source>
</evidence>
<feature type="domain" description="RagB/SusD" evidence="6">
    <location>
        <begin position="261"/>
        <end position="513"/>
    </location>
</feature>
<gene>
    <name evidence="8" type="ORF">IC230_05575</name>
</gene>
<dbReference type="AlphaFoldDB" id="A0A927GCD6"/>
<evidence type="ECO:0000256" key="5">
    <source>
        <dbReference type="ARBA" id="ARBA00023237"/>
    </source>
</evidence>